<proteinExistence type="predicted"/>
<dbReference type="STRING" id="35608.A0A2U1N6X6"/>
<accession>A0A2U1N6X6</accession>
<name>A0A2U1N6X6_ARTAN</name>
<dbReference type="Proteomes" id="UP000245207">
    <property type="component" value="Unassembled WGS sequence"/>
</dbReference>
<dbReference type="AlphaFoldDB" id="A0A2U1N6X6"/>
<gene>
    <name evidence="1" type="ORF">CTI12_AA300360</name>
</gene>
<dbReference type="EMBL" id="PKPP01003473">
    <property type="protein sequence ID" value="PWA69275.1"/>
    <property type="molecule type" value="Genomic_DNA"/>
</dbReference>
<comment type="caution">
    <text evidence="1">The sequence shown here is derived from an EMBL/GenBank/DDBJ whole genome shotgun (WGS) entry which is preliminary data.</text>
</comment>
<keyword evidence="2" id="KW-1185">Reference proteome</keyword>
<protein>
    <submittedName>
        <fullName evidence="1">Putative NADH dehydrogenase</fullName>
    </submittedName>
</protein>
<dbReference type="OrthoDB" id="1673783at2759"/>
<sequence>MGNQSSVFFMCYVSEISLDLSSTNANGIEFLLCWNAQWDPWFVDDDSECEMVKNYASVPNHVPLHRPGPLPEEFYKTLQAVSKAGKLQPKKDESAILTS</sequence>
<evidence type="ECO:0000313" key="1">
    <source>
        <dbReference type="EMBL" id="PWA69275.1"/>
    </source>
</evidence>
<evidence type="ECO:0000313" key="2">
    <source>
        <dbReference type="Proteomes" id="UP000245207"/>
    </source>
</evidence>
<reference evidence="1 2" key="1">
    <citation type="journal article" date="2018" name="Mol. Plant">
        <title>The genome of Artemisia annua provides insight into the evolution of Asteraceae family and artemisinin biosynthesis.</title>
        <authorList>
            <person name="Shen Q."/>
            <person name="Zhang L."/>
            <person name="Liao Z."/>
            <person name="Wang S."/>
            <person name="Yan T."/>
            <person name="Shi P."/>
            <person name="Liu M."/>
            <person name="Fu X."/>
            <person name="Pan Q."/>
            <person name="Wang Y."/>
            <person name="Lv Z."/>
            <person name="Lu X."/>
            <person name="Zhang F."/>
            <person name="Jiang W."/>
            <person name="Ma Y."/>
            <person name="Chen M."/>
            <person name="Hao X."/>
            <person name="Li L."/>
            <person name="Tang Y."/>
            <person name="Lv G."/>
            <person name="Zhou Y."/>
            <person name="Sun X."/>
            <person name="Brodelius P.E."/>
            <person name="Rose J.K.C."/>
            <person name="Tang K."/>
        </authorList>
    </citation>
    <scope>NUCLEOTIDE SEQUENCE [LARGE SCALE GENOMIC DNA]</scope>
    <source>
        <strain evidence="2">cv. Huhao1</strain>
        <tissue evidence="1">Leaf</tissue>
    </source>
</reference>
<organism evidence="1 2">
    <name type="scientific">Artemisia annua</name>
    <name type="common">Sweet wormwood</name>
    <dbReference type="NCBI Taxonomy" id="35608"/>
    <lineage>
        <taxon>Eukaryota</taxon>
        <taxon>Viridiplantae</taxon>
        <taxon>Streptophyta</taxon>
        <taxon>Embryophyta</taxon>
        <taxon>Tracheophyta</taxon>
        <taxon>Spermatophyta</taxon>
        <taxon>Magnoliopsida</taxon>
        <taxon>eudicotyledons</taxon>
        <taxon>Gunneridae</taxon>
        <taxon>Pentapetalae</taxon>
        <taxon>asterids</taxon>
        <taxon>campanulids</taxon>
        <taxon>Asterales</taxon>
        <taxon>Asteraceae</taxon>
        <taxon>Asteroideae</taxon>
        <taxon>Anthemideae</taxon>
        <taxon>Artemisiinae</taxon>
        <taxon>Artemisia</taxon>
    </lineage>
</organism>